<dbReference type="Proteomes" id="UP000568380">
    <property type="component" value="Unassembled WGS sequence"/>
</dbReference>
<name>A0A7W8EDH0_9ACTN</name>
<keyword evidence="1" id="KW-0732">Signal</keyword>
<protein>
    <submittedName>
        <fullName evidence="2">Uncharacterized protein</fullName>
    </submittedName>
</protein>
<comment type="caution">
    <text evidence="2">The sequence shown here is derived from an EMBL/GenBank/DDBJ whole genome shotgun (WGS) entry which is preliminary data.</text>
</comment>
<proteinExistence type="predicted"/>
<sequence>MRKILWVLAGAALVVAALTVHAFGREPGPAPVPQAETTFGYHELPGTDLTIEADGPVRLTVVAGGRQRVAIKRELSWTGGRRHEESWEDAQHLRIAYACDDGCAADYVLTVPESTRITVTGAARGLTCAAKVTCAEE</sequence>
<evidence type="ECO:0000313" key="3">
    <source>
        <dbReference type="Proteomes" id="UP000568380"/>
    </source>
</evidence>
<feature type="signal peptide" evidence="1">
    <location>
        <begin position="1"/>
        <end position="22"/>
    </location>
</feature>
<dbReference type="RefSeq" id="WP_184958247.1">
    <property type="nucleotide sequence ID" value="NZ_JACHIN010000001.1"/>
</dbReference>
<accession>A0A7W8EDH0</accession>
<evidence type="ECO:0000313" key="2">
    <source>
        <dbReference type="EMBL" id="MBB5075251.1"/>
    </source>
</evidence>
<organism evidence="2 3">
    <name type="scientific">Nonomuraea endophytica</name>
    <dbReference type="NCBI Taxonomy" id="714136"/>
    <lineage>
        <taxon>Bacteria</taxon>
        <taxon>Bacillati</taxon>
        <taxon>Actinomycetota</taxon>
        <taxon>Actinomycetes</taxon>
        <taxon>Streptosporangiales</taxon>
        <taxon>Streptosporangiaceae</taxon>
        <taxon>Nonomuraea</taxon>
    </lineage>
</organism>
<feature type="chain" id="PRO_5039389726" evidence="1">
    <location>
        <begin position="23"/>
        <end position="137"/>
    </location>
</feature>
<keyword evidence="3" id="KW-1185">Reference proteome</keyword>
<gene>
    <name evidence="2" type="ORF">HNR40_000697</name>
</gene>
<dbReference type="EMBL" id="JACHIN010000001">
    <property type="protein sequence ID" value="MBB5075251.1"/>
    <property type="molecule type" value="Genomic_DNA"/>
</dbReference>
<dbReference type="AlphaFoldDB" id="A0A7W8EDH0"/>
<reference evidence="2 3" key="1">
    <citation type="submission" date="2020-08" db="EMBL/GenBank/DDBJ databases">
        <title>Genomic Encyclopedia of Type Strains, Phase IV (KMG-IV): sequencing the most valuable type-strain genomes for metagenomic binning, comparative biology and taxonomic classification.</title>
        <authorList>
            <person name="Goeker M."/>
        </authorList>
    </citation>
    <scope>NUCLEOTIDE SEQUENCE [LARGE SCALE GENOMIC DNA]</scope>
    <source>
        <strain evidence="2 3">DSM 45385</strain>
    </source>
</reference>
<evidence type="ECO:0000256" key="1">
    <source>
        <dbReference type="SAM" id="SignalP"/>
    </source>
</evidence>